<dbReference type="Proteomes" id="UP000677228">
    <property type="component" value="Unassembled WGS sequence"/>
</dbReference>
<evidence type="ECO:0000313" key="2">
    <source>
        <dbReference type="EMBL" id="CAF3847233.1"/>
    </source>
</evidence>
<sequence>KRGLISQLLSDKLLTSVLSGGGGSSSPAEHSKVKELLKNPLVVSALSLAVGALVQKYLSSRNKDKTDVCENNYVKAASLTSSSNPELKQLLDILGCKGETSSGNDQEKKSKFQSIMAKVTGDHGTGGFWKKIFGGSDNSKDFNAGTKLPDSNYELDESDAKTLNHFQKHH</sequence>
<name>A0A8S2E4H7_9BILA</name>
<evidence type="ECO:0000313" key="3">
    <source>
        <dbReference type="Proteomes" id="UP000677228"/>
    </source>
</evidence>
<feature type="non-terminal residue" evidence="1">
    <location>
        <position position="170"/>
    </location>
</feature>
<accession>A0A8S2E4H7</accession>
<dbReference type="AlphaFoldDB" id="A0A8S2E4H7"/>
<evidence type="ECO:0000313" key="1">
    <source>
        <dbReference type="EMBL" id="CAF1084688.1"/>
    </source>
</evidence>
<dbReference type="EMBL" id="CAJNOK010009248">
    <property type="protein sequence ID" value="CAF1084688.1"/>
    <property type="molecule type" value="Genomic_DNA"/>
</dbReference>
<protein>
    <submittedName>
        <fullName evidence="1">Uncharacterized protein</fullName>
    </submittedName>
</protein>
<dbReference type="Proteomes" id="UP000682733">
    <property type="component" value="Unassembled WGS sequence"/>
</dbReference>
<proteinExistence type="predicted"/>
<comment type="caution">
    <text evidence="1">The sequence shown here is derived from an EMBL/GenBank/DDBJ whole genome shotgun (WGS) entry which is preliminary data.</text>
</comment>
<gene>
    <name evidence="1" type="ORF">OVA965_LOCUS18539</name>
    <name evidence="2" type="ORF">TMI583_LOCUS18549</name>
</gene>
<organism evidence="1 3">
    <name type="scientific">Didymodactylos carnosus</name>
    <dbReference type="NCBI Taxonomy" id="1234261"/>
    <lineage>
        <taxon>Eukaryota</taxon>
        <taxon>Metazoa</taxon>
        <taxon>Spiralia</taxon>
        <taxon>Gnathifera</taxon>
        <taxon>Rotifera</taxon>
        <taxon>Eurotatoria</taxon>
        <taxon>Bdelloidea</taxon>
        <taxon>Philodinida</taxon>
        <taxon>Philodinidae</taxon>
        <taxon>Didymodactylos</taxon>
    </lineage>
</organism>
<dbReference type="EMBL" id="CAJOBA010009263">
    <property type="protein sequence ID" value="CAF3847233.1"/>
    <property type="molecule type" value="Genomic_DNA"/>
</dbReference>
<reference evidence="1" key="1">
    <citation type="submission" date="2021-02" db="EMBL/GenBank/DDBJ databases">
        <authorList>
            <person name="Nowell W R."/>
        </authorList>
    </citation>
    <scope>NUCLEOTIDE SEQUENCE</scope>
</reference>